<protein>
    <submittedName>
        <fullName evidence="1">Uncharacterized protein</fullName>
    </submittedName>
</protein>
<dbReference type="Proteomes" id="UP000254293">
    <property type="component" value="Unassembled WGS sequence"/>
</dbReference>
<dbReference type="EMBL" id="UGJJ01000003">
    <property type="protein sequence ID" value="STR03159.1"/>
    <property type="molecule type" value="Genomic_DNA"/>
</dbReference>
<dbReference type="RefSeq" id="WP_280529785.1">
    <property type="nucleotide sequence ID" value="NZ_CP091516.1"/>
</dbReference>
<reference evidence="1 2" key="1">
    <citation type="submission" date="2018-06" db="EMBL/GenBank/DDBJ databases">
        <authorList>
            <consortium name="Pathogen Informatics"/>
            <person name="Doyle S."/>
        </authorList>
    </citation>
    <scope>NUCLEOTIDE SEQUENCE [LARGE SCALE GENOMIC DNA]</scope>
    <source>
        <strain evidence="1 2">NCTC13336</strain>
    </source>
</reference>
<organism evidence="1 2">
    <name type="scientific">Kingella potus</name>
    <dbReference type="NCBI Taxonomy" id="265175"/>
    <lineage>
        <taxon>Bacteria</taxon>
        <taxon>Pseudomonadati</taxon>
        <taxon>Pseudomonadota</taxon>
        <taxon>Betaproteobacteria</taxon>
        <taxon>Neisseriales</taxon>
        <taxon>Neisseriaceae</taxon>
        <taxon>Kingella</taxon>
    </lineage>
</organism>
<dbReference type="AlphaFoldDB" id="A0A377R4F9"/>
<gene>
    <name evidence="1" type="ORF">NCTC13336_02055</name>
</gene>
<evidence type="ECO:0000313" key="2">
    <source>
        <dbReference type="Proteomes" id="UP000254293"/>
    </source>
</evidence>
<keyword evidence="2" id="KW-1185">Reference proteome</keyword>
<accession>A0A377R4F9</accession>
<sequence>MNHDTEIRPARRLSDHTDNDLAETLKLTEAAYKRHLNRHTHENI</sequence>
<evidence type="ECO:0000313" key="1">
    <source>
        <dbReference type="EMBL" id="STR03159.1"/>
    </source>
</evidence>
<proteinExistence type="predicted"/>
<name>A0A377R4F9_9NEIS</name>